<feature type="transmembrane region" description="Helical" evidence="8">
    <location>
        <begin position="343"/>
        <end position="361"/>
    </location>
</feature>
<evidence type="ECO:0000256" key="6">
    <source>
        <dbReference type="ARBA" id="ARBA00023136"/>
    </source>
</evidence>
<accession>A0A7Y6IHH1</accession>
<evidence type="ECO:0000256" key="7">
    <source>
        <dbReference type="SAM" id="MobiDB-lite"/>
    </source>
</evidence>
<feature type="transmembrane region" description="Helical" evidence="8">
    <location>
        <begin position="302"/>
        <end position="323"/>
    </location>
</feature>
<feature type="compositionally biased region" description="Low complexity" evidence="7">
    <location>
        <begin position="20"/>
        <end position="31"/>
    </location>
</feature>
<evidence type="ECO:0000256" key="2">
    <source>
        <dbReference type="ARBA" id="ARBA00007977"/>
    </source>
</evidence>
<organism evidence="9 10">
    <name type="scientific">Nonomuraea montanisoli</name>
    <dbReference type="NCBI Taxonomy" id="2741721"/>
    <lineage>
        <taxon>Bacteria</taxon>
        <taxon>Bacillati</taxon>
        <taxon>Actinomycetota</taxon>
        <taxon>Actinomycetes</taxon>
        <taxon>Streptosporangiales</taxon>
        <taxon>Streptosporangiaceae</taxon>
        <taxon>Nonomuraea</taxon>
    </lineage>
</organism>
<feature type="transmembrane region" description="Helical" evidence="8">
    <location>
        <begin position="129"/>
        <end position="148"/>
    </location>
</feature>
<dbReference type="AlphaFoldDB" id="A0A7Y6IHH1"/>
<dbReference type="PANTHER" id="PTHR30106">
    <property type="entry name" value="INNER MEMBRANE PROTEIN YEIH-RELATED"/>
    <property type="match status" value="1"/>
</dbReference>
<keyword evidence="4 8" id="KW-0812">Transmembrane</keyword>
<feature type="compositionally biased region" description="Pro residues" evidence="7">
    <location>
        <begin position="32"/>
        <end position="48"/>
    </location>
</feature>
<keyword evidence="3" id="KW-1003">Cell membrane</keyword>
<evidence type="ECO:0000256" key="3">
    <source>
        <dbReference type="ARBA" id="ARBA00022475"/>
    </source>
</evidence>
<feature type="transmembrane region" description="Helical" evidence="8">
    <location>
        <begin position="247"/>
        <end position="271"/>
    </location>
</feature>
<reference evidence="9 10" key="1">
    <citation type="submission" date="2020-06" db="EMBL/GenBank/DDBJ databases">
        <title>Nonomuraea sp. SMC257, a novel actinomycete isolated from soil.</title>
        <authorList>
            <person name="Chanama M."/>
        </authorList>
    </citation>
    <scope>NUCLEOTIDE SEQUENCE [LARGE SCALE GENOMIC DNA]</scope>
    <source>
        <strain evidence="9 10">SMC257</strain>
    </source>
</reference>
<proteinExistence type="inferred from homology"/>
<feature type="transmembrane region" description="Helical" evidence="8">
    <location>
        <begin position="218"/>
        <end position="235"/>
    </location>
</feature>
<dbReference type="GO" id="GO:0005886">
    <property type="term" value="C:plasma membrane"/>
    <property type="evidence" value="ECO:0007669"/>
    <property type="project" value="UniProtKB-SubCell"/>
</dbReference>
<comment type="subcellular location">
    <subcellularLocation>
        <location evidence="1">Cell membrane</location>
        <topology evidence="1">Multi-pass membrane protein</topology>
    </subcellularLocation>
</comment>
<feature type="transmembrane region" description="Helical" evidence="8">
    <location>
        <begin position="99"/>
        <end position="123"/>
    </location>
</feature>
<feature type="compositionally biased region" description="Low complexity" evidence="7">
    <location>
        <begin position="49"/>
        <end position="94"/>
    </location>
</feature>
<dbReference type="InterPro" id="IPR018383">
    <property type="entry name" value="UPF0324_pro"/>
</dbReference>
<evidence type="ECO:0000256" key="8">
    <source>
        <dbReference type="SAM" id="Phobius"/>
    </source>
</evidence>
<comment type="caution">
    <text evidence="9">The sequence shown here is derived from an EMBL/GenBank/DDBJ whole genome shotgun (WGS) entry which is preliminary data.</text>
</comment>
<feature type="transmembrane region" description="Helical" evidence="8">
    <location>
        <begin position="367"/>
        <end position="390"/>
    </location>
</feature>
<gene>
    <name evidence="9" type="ORF">HTZ77_44045</name>
</gene>
<keyword evidence="10" id="KW-1185">Reference proteome</keyword>
<feature type="region of interest" description="Disordered" evidence="7">
    <location>
        <begin position="1"/>
        <end position="100"/>
    </location>
</feature>
<dbReference type="EMBL" id="JABWGN010000031">
    <property type="protein sequence ID" value="NUW38323.1"/>
    <property type="molecule type" value="Genomic_DNA"/>
</dbReference>
<feature type="transmembrane region" description="Helical" evidence="8">
    <location>
        <begin position="184"/>
        <end position="206"/>
    </location>
</feature>
<dbReference type="Proteomes" id="UP000586042">
    <property type="component" value="Unassembled WGS sequence"/>
</dbReference>
<sequence>MSASTHPPSDTPPTCAASNRTPSTNAASTPTPATPTPATPTPATPTPATPAASTRSLAASATSTRSLSTRAPSSSPADANRSSANSPSANPPSDGRARVATAGGSLVPGLLVAAAGVAVAVAVNALVPAVSPLMVAVVLGALLGNLGARPEALRPGLTFASGRLLRLGVVLLGARLAVPDVLALGLPVLLLVVTTVAVTFSGTWWLGTRLGLGREPALLVATGFSICGAAAIAAMDGVTDSEKRDVMTAVALVTLYGSLAIALLPLAGGLLHLPAASFGVWTGASVQEVAQVVATAQTAGQAALATAVVVKLTRVVMLAPLIAGVSLWRRRTAQPGPRGRTPVVPLFVAGFLAVVALRSLGAVPDGWLAPIRTAETVLFTAALFAMGTAVRVRELLSTGRRAVALGALSALLVTLVALAGVLVLR</sequence>
<evidence type="ECO:0000256" key="5">
    <source>
        <dbReference type="ARBA" id="ARBA00022989"/>
    </source>
</evidence>
<keyword evidence="5 8" id="KW-1133">Transmembrane helix</keyword>
<comment type="similarity">
    <text evidence="2">Belongs to the UPF0324 family.</text>
</comment>
<dbReference type="Pfam" id="PF03601">
    <property type="entry name" value="Cons_hypoth698"/>
    <property type="match status" value="1"/>
</dbReference>
<evidence type="ECO:0000313" key="9">
    <source>
        <dbReference type="EMBL" id="NUW38323.1"/>
    </source>
</evidence>
<protein>
    <submittedName>
        <fullName evidence="9">Putative sulfate exporter family transporter</fullName>
    </submittedName>
</protein>
<name>A0A7Y6IHH1_9ACTN</name>
<evidence type="ECO:0000256" key="1">
    <source>
        <dbReference type="ARBA" id="ARBA00004651"/>
    </source>
</evidence>
<evidence type="ECO:0000256" key="4">
    <source>
        <dbReference type="ARBA" id="ARBA00022692"/>
    </source>
</evidence>
<evidence type="ECO:0000313" key="10">
    <source>
        <dbReference type="Proteomes" id="UP000586042"/>
    </source>
</evidence>
<feature type="transmembrane region" description="Helical" evidence="8">
    <location>
        <begin position="402"/>
        <end position="424"/>
    </location>
</feature>
<dbReference type="PANTHER" id="PTHR30106:SF2">
    <property type="entry name" value="UPF0324 INNER MEMBRANE PROTEIN YEIH"/>
    <property type="match status" value="1"/>
</dbReference>
<keyword evidence="6 8" id="KW-0472">Membrane</keyword>